<dbReference type="PANTHER" id="PTHR46211:SF1">
    <property type="entry name" value="GLYCEROPHOSPHODIESTER PHOSPHODIESTERASE, CYTOPLASMIC"/>
    <property type="match status" value="1"/>
</dbReference>
<dbReference type="PROSITE" id="PS51704">
    <property type="entry name" value="GP_PDE"/>
    <property type="match status" value="1"/>
</dbReference>
<dbReference type="Proteomes" id="UP001319827">
    <property type="component" value="Chromosome"/>
</dbReference>
<dbReference type="SUPFAM" id="SSF51695">
    <property type="entry name" value="PLC-like phosphodiesterases"/>
    <property type="match status" value="1"/>
</dbReference>
<proteinExistence type="predicted"/>
<reference evidence="2 3" key="1">
    <citation type="journal article" date="2016" name="C (Basel)">
        <title>Selective Growth of and Electricity Production by Marine Exoelectrogenic Bacteria in Self-Aggregated Hydrogel of Microbially Reduced Graphene Oxide.</title>
        <authorList>
            <person name="Yoshida N."/>
            <person name="Goto Y."/>
            <person name="Miyata Y."/>
        </authorList>
    </citation>
    <scope>NUCLEOTIDE SEQUENCE [LARGE SCALE GENOMIC DNA]</scope>
    <source>
        <strain evidence="2 3">NIT-T3</strain>
    </source>
</reference>
<keyword evidence="3" id="KW-1185">Reference proteome</keyword>
<organism evidence="2 3">
    <name type="scientific">Desulfuromonas versatilis</name>
    <dbReference type="NCBI Taxonomy" id="2802975"/>
    <lineage>
        <taxon>Bacteria</taxon>
        <taxon>Pseudomonadati</taxon>
        <taxon>Thermodesulfobacteriota</taxon>
        <taxon>Desulfuromonadia</taxon>
        <taxon>Desulfuromonadales</taxon>
        <taxon>Desulfuromonadaceae</taxon>
        <taxon>Desulfuromonas</taxon>
    </lineage>
</organism>
<dbReference type="Gene3D" id="3.20.20.190">
    <property type="entry name" value="Phosphatidylinositol (PI) phosphodiesterase"/>
    <property type="match status" value="1"/>
</dbReference>
<protein>
    <submittedName>
        <fullName evidence="2">Glycerophosphoryl diester phosphodiesterase</fullName>
    </submittedName>
</protein>
<dbReference type="PANTHER" id="PTHR46211">
    <property type="entry name" value="GLYCEROPHOSPHORYL DIESTER PHOSPHODIESTERASE"/>
    <property type="match status" value="1"/>
</dbReference>
<sequence length="265" mass="28569">MTSVYLKPPPPRLFGHRGASAHFPENTLPAFRAAVEAGMPYLEMDVWATADGAVVVHHDETLQRLCGVDRRVSEITLAELRRMDAGWGFTPDGGGHPFRGKGITVPTLDEVLKEFPTAFCNIEIKQSAPSIEQLVLDTVRGAGMEARVLLAAEQDAIMTRLRPLCGTIPTSLSYGETAAFFAWLGGGCKGDYQPPGVALQIPETWGGRLLVSAESVQAAHAVGLEVHVWTVNDPQSVERLLKLGVDGLMSDYPEMLAGVAGKHKD</sequence>
<dbReference type="PROSITE" id="PS50007">
    <property type="entry name" value="PIPLC_X_DOMAIN"/>
    <property type="match status" value="1"/>
</dbReference>
<dbReference type="RefSeq" id="WP_221248785.1">
    <property type="nucleotide sequence ID" value="NZ_AP024355.1"/>
</dbReference>
<reference evidence="2 3" key="2">
    <citation type="journal article" date="2021" name="Int. J. Syst. Evol. Microbiol.">
        <title>Isolation and Polyphasic Characterization of Desulfuromonas versatilis sp. Nov., an Electrogenic Bacteria Capable of Versatile Metabolism Isolated from a Graphene Oxide-Reducing Enrichment Culture.</title>
        <authorList>
            <person name="Xie L."/>
            <person name="Yoshida N."/>
            <person name="Ishii S."/>
            <person name="Meng L."/>
        </authorList>
    </citation>
    <scope>NUCLEOTIDE SEQUENCE [LARGE SCALE GENOMIC DNA]</scope>
    <source>
        <strain evidence="2 3">NIT-T3</strain>
    </source>
</reference>
<dbReference type="CDD" id="cd08561">
    <property type="entry name" value="GDPD_cytoplasmic_ScUgpQ2_like"/>
    <property type="match status" value="1"/>
</dbReference>
<evidence type="ECO:0000313" key="3">
    <source>
        <dbReference type="Proteomes" id="UP001319827"/>
    </source>
</evidence>
<dbReference type="EMBL" id="AP024355">
    <property type="protein sequence ID" value="BCR05356.1"/>
    <property type="molecule type" value="Genomic_DNA"/>
</dbReference>
<dbReference type="InterPro" id="IPR017946">
    <property type="entry name" value="PLC-like_Pdiesterase_TIM-brl"/>
</dbReference>
<dbReference type="InterPro" id="IPR030395">
    <property type="entry name" value="GP_PDE_dom"/>
</dbReference>
<dbReference type="Pfam" id="PF03009">
    <property type="entry name" value="GDPD"/>
    <property type="match status" value="1"/>
</dbReference>
<evidence type="ECO:0000259" key="1">
    <source>
        <dbReference type="PROSITE" id="PS51704"/>
    </source>
</evidence>
<evidence type="ECO:0000313" key="2">
    <source>
        <dbReference type="EMBL" id="BCR05356.1"/>
    </source>
</evidence>
<name>A0ABM8HW57_9BACT</name>
<feature type="domain" description="GP-PDE" evidence="1">
    <location>
        <begin position="11"/>
        <end position="260"/>
    </location>
</feature>
<accession>A0ABM8HW57</accession>
<gene>
    <name evidence="2" type="ORF">DESUT3_24250</name>
</gene>